<name>A0A9Q2XKA5_9PSED</name>
<protein>
    <recommendedName>
        <fullName evidence="4">Lipoprotein</fullName>
    </recommendedName>
</protein>
<dbReference type="Proteomes" id="UP001106592">
    <property type="component" value="Unassembled WGS sequence"/>
</dbReference>
<dbReference type="EMBL" id="JAHTBI010000038">
    <property type="protein sequence ID" value="MBV6287666.1"/>
    <property type="molecule type" value="Genomic_DNA"/>
</dbReference>
<evidence type="ECO:0000313" key="2">
    <source>
        <dbReference type="EMBL" id="MBV6287666.1"/>
    </source>
</evidence>
<reference evidence="2" key="1">
    <citation type="journal article" date="2022" name="Int. J. Syst. Evol. Microbiol.">
        <title>Pseudomonas aegrilactucae sp. nov. and Pseudomonas morbosilactucae sp. nov., pathogens causing bacterial rot of lettuce in Japan.</title>
        <authorList>
            <person name="Sawada H."/>
            <person name="Fujikawa T."/>
            <person name="Satou M."/>
        </authorList>
    </citation>
    <scope>NUCLEOTIDE SEQUENCE</scope>
    <source>
        <strain evidence="2">MAFF 301350</strain>
    </source>
</reference>
<feature type="signal peptide" evidence="1">
    <location>
        <begin position="1"/>
        <end position="17"/>
    </location>
</feature>
<organism evidence="2 3">
    <name type="scientific">Pseudomonas aegrilactucae</name>
    <dbReference type="NCBI Taxonomy" id="2854028"/>
    <lineage>
        <taxon>Bacteria</taxon>
        <taxon>Pseudomonadati</taxon>
        <taxon>Pseudomonadota</taxon>
        <taxon>Gammaproteobacteria</taxon>
        <taxon>Pseudomonadales</taxon>
        <taxon>Pseudomonadaceae</taxon>
        <taxon>Pseudomonas</taxon>
    </lineage>
</organism>
<keyword evidence="1" id="KW-0732">Signal</keyword>
<evidence type="ECO:0008006" key="4">
    <source>
        <dbReference type="Google" id="ProtNLM"/>
    </source>
</evidence>
<comment type="caution">
    <text evidence="2">The sequence shown here is derived from an EMBL/GenBank/DDBJ whole genome shotgun (WGS) entry which is preliminary data.</text>
</comment>
<feature type="chain" id="PRO_5040211177" description="Lipoprotein" evidence="1">
    <location>
        <begin position="18"/>
        <end position="109"/>
    </location>
</feature>
<dbReference type="AlphaFoldDB" id="A0A9Q2XKA5"/>
<dbReference type="RefSeq" id="WP_217975702.1">
    <property type="nucleotide sequence ID" value="NZ_JAHTBI010000038.1"/>
</dbReference>
<accession>A0A9Q2XKA5</accession>
<proteinExistence type="predicted"/>
<evidence type="ECO:0000313" key="3">
    <source>
        <dbReference type="Proteomes" id="UP001106592"/>
    </source>
</evidence>
<reference evidence="2" key="2">
    <citation type="journal article" date="2023" name="Plant Pathol.">
        <title>Dismantling and reorganizing Pseudomonas marginalis sensu#lato.</title>
        <authorList>
            <person name="Sawada H."/>
            <person name="Fujikawa T."/>
            <person name="Satou M."/>
        </authorList>
    </citation>
    <scope>NUCLEOTIDE SEQUENCE</scope>
    <source>
        <strain evidence="2">MAFF 301350</strain>
    </source>
</reference>
<sequence>MKIVKTLLLASLFSALAGCGSDAIEGKFNVQASVMGFKSNVGTAELDEDYITLLGDKYQIDEWERDGDTIIARNKDGEAVMNARVEDNGNRLVVLDGGELVSMTLTRIQ</sequence>
<gene>
    <name evidence="2" type="ORF">KUO17_11610</name>
</gene>
<dbReference type="PROSITE" id="PS51257">
    <property type="entry name" value="PROKAR_LIPOPROTEIN"/>
    <property type="match status" value="1"/>
</dbReference>
<keyword evidence="3" id="KW-1185">Reference proteome</keyword>
<evidence type="ECO:0000256" key="1">
    <source>
        <dbReference type="SAM" id="SignalP"/>
    </source>
</evidence>